<gene>
    <name evidence="1" type="ORF">KL86PLE_110017</name>
</gene>
<reference evidence="1" key="1">
    <citation type="submission" date="2016-08" db="EMBL/GenBank/DDBJ databases">
        <authorList>
            <person name="Seilhamer J.J."/>
        </authorList>
    </citation>
    <scope>NUCLEOTIDE SEQUENCE</scope>
    <source>
        <strain evidence="1">86</strain>
    </source>
</reference>
<keyword evidence="1" id="KW-0418">Kinase</keyword>
<dbReference type="EMBL" id="FMJD01000003">
    <property type="protein sequence ID" value="SCM73310.1"/>
    <property type="molecule type" value="Genomic_DNA"/>
</dbReference>
<dbReference type="Gene3D" id="3.40.50.300">
    <property type="entry name" value="P-loop containing nucleotide triphosphate hydrolases"/>
    <property type="match status" value="2"/>
</dbReference>
<organism evidence="1">
    <name type="scientific">uncultured Pleomorphomonas sp</name>
    <dbReference type="NCBI Taxonomy" id="442121"/>
    <lineage>
        <taxon>Bacteria</taxon>
        <taxon>Pseudomonadati</taxon>
        <taxon>Pseudomonadota</taxon>
        <taxon>Alphaproteobacteria</taxon>
        <taxon>Hyphomicrobiales</taxon>
        <taxon>Pleomorphomonadaceae</taxon>
        <taxon>Pleomorphomonas</taxon>
        <taxon>environmental samples</taxon>
    </lineage>
</organism>
<dbReference type="InterPro" id="IPR027417">
    <property type="entry name" value="P-loop_NTPase"/>
</dbReference>
<dbReference type="SUPFAM" id="SSF52540">
    <property type="entry name" value="P-loop containing nucleoside triphosphate hydrolases"/>
    <property type="match status" value="1"/>
</dbReference>
<accession>A0A212L704</accession>
<keyword evidence="1" id="KW-0808">Transferase</keyword>
<name>A0A212L704_9HYPH</name>
<proteinExistence type="predicted"/>
<protein>
    <submittedName>
        <fullName evidence="1">Putative deoxynucleotide monophosphate kinase</fullName>
    </submittedName>
</protein>
<dbReference type="GO" id="GO:0016301">
    <property type="term" value="F:kinase activity"/>
    <property type="evidence" value="ECO:0007669"/>
    <property type="project" value="UniProtKB-KW"/>
</dbReference>
<sequence length="195" mass="20669">MSVFVIGLTGAAGSGKSTVAQYIVEEWGGHRRPFAGPLKRMLQTFLQDQGAGFNAALRMVTGDLKEVATDYLGGRTPREAMQTLGTEWGRELSPDLWVDAWRRSVEQCELPFSADGETALIVADDVRFPNEVAAIRALGGIIVRIDRPDAGLAGAAGQHASERGGLGEPDMTIANIGDLAQLGMCVDMIVAGVLA</sequence>
<dbReference type="RefSeq" id="WP_288199441.1">
    <property type="nucleotide sequence ID" value="NZ_LT608334.1"/>
</dbReference>
<dbReference type="AlphaFoldDB" id="A0A212L704"/>
<evidence type="ECO:0000313" key="1">
    <source>
        <dbReference type="EMBL" id="SCM73310.1"/>
    </source>
</evidence>